<organism evidence="1 2">
    <name type="scientific">Arabidopsis arenosa</name>
    <name type="common">Sand rock-cress</name>
    <name type="synonym">Cardaminopsis arenosa</name>
    <dbReference type="NCBI Taxonomy" id="38785"/>
    <lineage>
        <taxon>Eukaryota</taxon>
        <taxon>Viridiplantae</taxon>
        <taxon>Streptophyta</taxon>
        <taxon>Embryophyta</taxon>
        <taxon>Tracheophyta</taxon>
        <taxon>Spermatophyta</taxon>
        <taxon>Magnoliopsida</taxon>
        <taxon>eudicotyledons</taxon>
        <taxon>Gunneridae</taxon>
        <taxon>Pentapetalae</taxon>
        <taxon>rosids</taxon>
        <taxon>malvids</taxon>
        <taxon>Brassicales</taxon>
        <taxon>Brassicaceae</taxon>
        <taxon>Camelineae</taxon>
        <taxon>Arabidopsis</taxon>
    </lineage>
</organism>
<keyword evidence="2" id="KW-1185">Reference proteome</keyword>
<accession>A0A8S1ZZG0</accession>
<dbReference type="Proteomes" id="UP000682877">
    <property type="component" value="Chromosome 3"/>
</dbReference>
<reference evidence="1" key="1">
    <citation type="submission" date="2021-01" db="EMBL/GenBank/DDBJ databases">
        <authorList>
            <person name="Bezrukov I."/>
        </authorList>
    </citation>
    <scope>NUCLEOTIDE SEQUENCE</scope>
</reference>
<proteinExistence type="predicted"/>
<dbReference type="EMBL" id="LR999453">
    <property type="protein sequence ID" value="CAE5991044.1"/>
    <property type="molecule type" value="Genomic_DNA"/>
</dbReference>
<protein>
    <submittedName>
        <fullName evidence="1">Uncharacterized protein</fullName>
    </submittedName>
</protein>
<sequence>MVLSNKKLKQRIRQDLVKSLSVSVAETNPQSQSLKFLLDSSSHKPRLSKREKKMGLFLKSYMLGVFLIRVQKMRFVATSEAVESSLKLTARCVLRMVLSVVLPSSLLK</sequence>
<name>A0A8S1ZZG0_ARAAE</name>
<evidence type="ECO:0000313" key="1">
    <source>
        <dbReference type="EMBL" id="CAE5991044.1"/>
    </source>
</evidence>
<dbReference type="AlphaFoldDB" id="A0A8S1ZZG0"/>
<gene>
    <name evidence="1" type="ORF">AARE701A_LOCUS9009</name>
</gene>
<evidence type="ECO:0000313" key="2">
    <source>
        <dbReference type="Proteomes" id="UP000682877"/>
    </source>
</evidence>